<dbReference type="PANTHER" id="PTHR13108:SF9">
    <property type="entry name" value="CONDENSIN COMPLEX SUBUNIT 2"/>
    <property type="match status" value="1"/>
</dbReference>
<dbReference type="GeneID" id="14893652"/>
<comment type="subcellular location">
    <subcellularLocation>
        <location evidence="1">Chromosome</location>
    </subcellularLocation>
    <subcellularLocation>
        <location evidence="2">Cytoplasm</location>
    </subcellularLocation>
</comment>
<feature type="region of interest" description="Disordered" evidence="11">
    <location>
        <begin position="150"/>
        <end position="208"/>
    </location>
</feature>
<name>A0A0A1UG92_ENTIV</name>
<evidence type="ECO:0000256" key="2">
    <source>
        <dbReference type="ARBA" id="ARBA00004496"/>
    </source>
</evidence>
<proteinExistence type="inferred from homology"/>
<dbReference type="OMA" id="HQRISAM"/>
<sequence length="645" mass="73940">MSRKRVSLGPNAQTISGLESSALHEESLLQPTHNRSSFQAPPTRQSIRRSLVPTKKHLNNEEIKKMYAECYLMCDQRKVNEKNVWTLPLIDYMNDCIEVDAEENKGSANFVKAGLAIDAGVQIYSVRVDAVHKKTFAVVDTIKQAEAVETQDGDLSSFDETPEKLQSQTQQSQNPEDQGTQKKTKRRKGVVNTLEKHPKSLQSKSEKVEYHRDRLFHQRISAMEGKSIMQDITHNFGDFLSGDFAEVVDIEDEDVFPENPEIEWKGVDLSNLNITEINNDGRSALVQSIVDDLKTPAATQQPTQNIELTQKQEEQEKMATQIFDNLPVDEEFNEIDNVNPVDDNGGEILPGNDDDVNVGNPEILAPVVEKNGFTYFDPNIYNIKEIRRKIKAKEREGKFMKKTEVKKREKKEKVEFFDLREQKPVSWKSFFNKKPTTTELKVSDKIRPIFEEVNLSLFNGLVLAKKRKIGNEKMSEKKIENVRNDNIQGVNQNGEKSQLGLSRLSLMGARPSIMRSMVKGDEEEEERMVMRSDDEEEKRDKKETFTQVPIPRMINFEKITAATKPKNLDYDGCEKLIEKILVKETQEGRDEIEFQDLLNQIYNVASDKEKADLSVAFIFVSVNIMCFRKGMRLVHEDVVKLRMKN</sequence>
<dbReference type="OrthoDB" id="362021at2759"/>
<evidence type="ECO:0000256" key="3">
    <source>
        <dbReference type="ARBA" id="ARBA00009471"/>
    </source>
</evidence>
<evidence type="ECO:0000256" key="10">
    <source>
        <dbReference type="ARBA" id="ARBA00023306"/>
    </source>
</evidence>
<dbReference type="KEGG" id="eiv:EIN_498300"/>
<evidence type="ECO:0000256" key="1">
    <source>
        <dbReference type="ARBA" id="ARBA00004286"/>
    </source>
</evidence>
<dbReference type="RefSeq" id="XP_004261401.1">
    <property type="nucleotide sequence ID" value="XM_004261353.1"/>
</dbReference>
<dbReference type="PANTHER" id="PTHR13108">
    <property type="entry name" value="CONDENSIN COMPLEX SUBUNIT 2"/>
    <property type="match status" value="1"/>
</dbReference>
<dbReference type="AlphaFoldDB" id="A0A0A1UG92"/>
<feature type="compositionally biased region" description="Basic and acidic residues" evidence="11">
    <location>
        <begin position="527"/>
        <end position="543"/>
    </location>
</feature>
<evidence type="ECO:0000256" key="4">
    <source>
        <dbReference type="ARBA" id="ARBA00016065"/>
    </source>
</evidence>
<evidence type="ECO:0000313" key="13">
    <source>
        <dbReference type="Proteomes" id="UP000014680"/>
    </source>
</evidence>
<keyword evidence="7" id="KW-0132">Cell division</keyword>
<dbReference type="Pfam" id="PF05786">
    <property type="entry name" value="Cnd2"/>
    <property type="match status" value="1"/>
</dbReference>
<dbReference type="GO" id="GO:0007076">
    <property type="term" value="P:mitotic chromosome condensation"/>
    <property type="evidence" value="ECO:0007669"/>
    <property type="project" value="InterPro"/>
</dbReference>
<dbReference type="VEuPathDB" id="AmoebaDB:EIN_498300"/>
<evidence type="ECO:0000256" key="7">
    <source>
        <dbReference type="ARBA" id="ARBA00022618"/>
    </source>
</evidence>
<gene>
    <name evidence="12" type="ORF">EIN_498300</name>
</gene>
<evidence type="ECO:0000256" key="11">
    <source>
        <dbReference type="SAM" id="MobiDB-lite"/>
    </source>
</evidence>
<evidence type="ECO:0000313" key="12">
    <source>
        <dbReference type="EMBL" id="ELP94630.1"/>
    </source>
</evidence>
<accession>A0A0A1UG92</accession>
<dbReference type="GO" id="GO:0005737">
    <property type="term" value="C:cytoplasm"/>
    <property type="evidence" value="ECO:0007669"/>
    <property type="project" value="UniProtKB-SubCell"/>
</dbReference>
<comment type="similarity">
    <text evidence="3">Belongs to the CND2 (condensin subunit 2) family.</text>
</comment>
<evidence type="ECO:0000256" key="5">
    <source>
        <dbReference type="ARBA" id="ARBA00022454"/>
    </source>
</evidence>
<evidence type="ECO:0000256" key="8">
    <source>
        <dbReference type="ARBA" id="ARBA00022776"/>
    </source>
</evidence>
<keyword evidence="8" id="KW-0498">Mitosis</keyword>
<feature type="compositionally biased region" description="Basic and acidic residues" evidence="11">
    <location>
        <begin position="194"/>
        <end position="208"/>
    </location>
</feature>
<protein>
    <recommendedName>
        <fullName evidence="4">Condensin complex subunit 2</fullName>
    </recommendedName>
</protein>
<keyword evidence="9" id="KW-0226">DNA condensation</keyword>
<dbReference type="GO" id="GO:0000796">
    <property type="term" value="C:condensin complex"/>
    <property type="evidence" value="ECO:0007669"/>
    <property type="project" value="InterPro"/>
</dbReference>
<feature type="region of interest" description="Disordered" evidence="11">
    <location>
        <begin position="519"/>
        <end position="543"/>
    </location>
</feature>
<dbReference type="Proteomes" id="UP000014680">
    <property type="component" value="Unassembled WGS sequence"/>
</dbReference>
<reference evidence="12 13" key="1">
    <citation type="submission" date="2012-10" db="EMBL/GenBank/DDBJ databases">
        <authorList>
            <person name="Zafar N."/>
            <person name="Inman J."/>
            <person name="Hall N."/>
            <person name="Lorenzi H."/>
            <person name="Caler E."/>
        </authorList>
    </citation>
    <scope>NUCLEOTIDE SEQUENCE [LARGE SCALE GENOMIC DNA]</scope>
    <source>
        <strain evidence="12 13">IP1</strain>
    </source>
</reference>
<keyword evidence="10" id="KW-0131">Cell cycle</keyword>
<dbReference type="GO" id="GO:0051301">
    <property type="term" value="P:cell division"/>
    <property type="evidence" value="ECO:0007669"/>
    <property type="project" value="UniProtKB-KW"/>
</dbReference>
<dbReference type="InterPro" id="IPR022816">
    <property type="entry name" value="Condensin_barren_su2"/>
</dbReference>
<keyword evidence="6" id="KW-0963">Cytoplasm</keyword>
<keyword evidence="5" id="KW-0158">Chromosome</keyword>
<feature type="compositionally biased region" description="Polar residues" evidence="11">
    <location>
        <begin position="164"/>
        <end position="178"/>
    </location>
</feature>
<evidence type="ECO:0000256" key="6">
    <source>
        <dbReference type="ARBA" id="ARBA00022490"/>
    </source>
</evidence>
<organism evidence="12 13">
    <name type="scientific">Entamoeba invadens IP1</name>
    <dbReference type="NCBI Taxonomy" id="370355"/>
    <lineage>
        <taxon>Eukaryota</taxon>
        <taxon>Amoebozoa</taxon>
        <taxon>Evosea</taxon>
        <taxon>Archamoebae</taxon>
        <taxon>Mastigamoebida</taxon>
        <taxon>Entamoebidae</taxon>
        <taxon>Entamoeba</taxon>
    </lineage>
</organism>
<dbReference type="GO" id="GO:0003682">
    <property type="term" value="F:chromatin binding"/>
    <property type="evidence" value="ECO:0007669"/>
    <property type="project" value="TreeGrafter"/>
</dbReference>
<evidence type="ECO:0000256" key="9">
    <source>
        <dbReference type="ARBA" id="ARBA00023067"/>
    </source>
</evidence>
<dbReference type="EMBL" id="KB206184">
    <property type="protein sequence ID" value="ELP94630.1"/>
    <property type="molecule type" value="Genomic_DNA"/>
</dbReference>
<keyword evidence="13" id="KW-1185">Reference proteome</keyword>